<dbReference type="GO" id="GO:0004222">
    <property type="term" value="F:metalloendopeptidase activity"/>
    <property type="evidence" value="ECO:0007669"/>
    <property type="project" value="TreeGrafter"/>
</dbReference>
<evidence type="ECO:0000256" key="4">
    <source>
        <dbReference type="ARBA" id="ARBA00022737"/>
    </source>
</evidence>
<feature type="non-terminal residue" evidence="6">
    <location>
        <position position="1"/>
    </location>
</feature>
<evidence type="ECO:0000313" key="6">
    <source>
        <dbReference type="EMBL" id="KAK8750035.1"/>
    </source>
</evidence>
<organism evidence="6 7">
    <name type="scientific">Cherax quadricarinatus</name>
    <name type="common">Australian red claw crayfish</name>
    <dbReference type="NCBI Taxonomy" id="27406"/>
    <lineage>
        <taxon>Eukaryota</taxon>
        <taxon>Metazoa</taxon>
        <taxon>Ecdysozoa</taxon>
        <taxon>Arthropoda</taxon>
        <taxon>Crustacea</taxon>
        <taxon>Multicrustacea</taxon>
        <taxon>Malacostraca</taxon>
        <taxon>Eumalacostraca</taxon>
        <taxon>Eucarida</taxon>
        <taxon>Decapoda</taxon>
        <taxon>Pleocyemata</taxon>
        <taxon>Astacidea</taxon>
        <taxon>Parastacoidea</taxon>
        <taxon>Parastacidae</taxon>
        <taxon>Cherax</taxon>
    </lineage>
</organism>
<dbReference type="InterPro" id="IPR036383">
    <property type="entry name" value="TSP1_rpt_sf"/>
</dbReference>
<comment type="caution">
    <text evidence="6">The sequence shown here is derived from an EMBL/GenBank/DDBJ whole genome shotgun (WGS) entry which is preliminary data.</text>
</comment>
<proteinExistence type="predicted"/>
<gene>
    <name evidence="6" type="ORF">OTU49_015199</name>
</gene>
<dbReference type="GO" id="GO:0031012">
    <property type="term" value="C:extracellular matrix"/>
    <property type="evidence" value="ECO:0007669"/>
    <property type="project" value="TreeGrafter"/>
</dbReference>
<dbReference type="InterPro" id="IPR050439">
    <property type="entry name" value="ADAMTS_ADAMTS-like"/>
</dbReference>
<keyword evidence="3" id="KW-0732">Signal</keyword>
<dbReference type="AlphaFoldDB" id="A0AAW0Y3T1"/>
<feature type="compositionally biased region" description="Polar residues" evidence="5">
    <location>
        <begin position="800"/>
        <end position="812"/>
    </location>
</feature>
<feature type="compositionally biased region" description="Low complexity" evidence="5">
    <location>
        <begin position="238"/>
        <end position="253"/>
    </location>
</feature>
<feature type="region of interest" description="Disordered" evidence="5">
    <location>
        <begin position="773"/>
        <end position="858"/>
    </location>
</feature>
<keyword evidence="4" id="KW-0677">Repeat</keyword>
<reference evidence="6 7" key="1">
    <citation type="journal article" date="2024" name="BMC Genomics">
        <title>Genome assembly of redclaw crayfish (Cherax quadricarinatus) provides insights into its immune adaptation and hypoxia tolerance.</title>
        <authorList>
            <person name="Liu Z."/>
            <person name="Zheng J."/>
            <person name="Li H."/>
            <person name="Fang K."/>
            <person name="Wang S."/>
            <person name="He J."/>
            <person name="Zhou D."/>
            <person name="Weng S."/>
            <person name="Chi M."/>
            <person name="Gu Z."/>
            <person name="He J."/>
            <person name="Li F."/>
            <person name="Wang M."/>
        </authorList>
    </citation>
    <scope>NUCLEOTIDE SEQUENCE [LARGE SCALE GENOMIC DNA]</scope>
    <source>
        <strain evidence="6">ZL_2023a</strain>
    </source>
</reference>
<evidence type="ECO:0000256" key="5">
    <source>
        <dbReference type="SAM" id="MobiDB-lite"/>
    </source>
</evidence>
<dbReference type="SUPFAM" id="SSF82895">
    <property type="entry name" value="TSP-1 type 1 repeat"/>
    <property type="match status" value="5"/>
</dbReference>
<dbReference type="SMART" id="SM00209">
    <property type="entry name" value="TSP1"/>
    <property type="match status" value="5"/>
</dbReference>
<evidence type="ECO:0000256" key="2">
    <source>
        <dbReference type="ARBA" id="ARBA00022525"/>
    </source>
</evidence>
<dbReference type="Gene3D" id="2.20.100.10">
    <property type="entry name" value="Thrombospondin type-1 (TSP1) repeat"/>
    <property type="match status" value="5"/>
</dbReference>
<comment type="subcellular location">
    <subcellularLocation>
        <location evidence="1">Secreted</location>
    </subcellularLocation>
</comment>
<dbReference type="PANTHER" id="PTHR13723">
    <property type="entry name" value="ADAMTS A DISINTEGRIN AND METALLOPROTEASE WITH THROMBOSPONDIN MOTIFS PROTEASE"/>
    <property type="match status" value="1"/>
</dbReference>
<dbReference type="InterPro" id="IPR000884">
    <property type="entry name" value="TSP1_rpt"/>
</dbReference>
<feature type="compositionally biased region" description="Acidic residues" evidence="5">
    <location>
        <begin position="836"/>
        <end position="849"/>
    </location>
</feature>
<name>A0AAW0Y3T1_CHEQU</name>
<sequence length="1133" mass="121636">QVSKVQCMEKEAGLVEEQYCRGQQKPSDRSRACNKHACPAWWWSGPWQPCAITCGSGGVRRRTVICVRSFGPTQQMALLDSACDDSDKPHETEVCPTLPPCPQLLEWSVGAWSQSCTLDPCDFEEREVLCVAPGENCDPLSRPPDRRQCGNLTCGVWQVGSWSKCSSPCGEGVQFRPVSCEGGLACREIDEPKSVQECIGNCLDDETHLEINDDLMDELLSLSISAVTTPKGILATTPGVTSTTTPASISSTTPVNISSATPTGTFSTSLVDISTTTPGSISSTTLSHTISTTPTDIPSTISVDISTMAPESISSTTPAGMFSTIREVIPSSNPGSISTMTPLGTSSTTISSPTLGSASSTTKVGVFSTSASTNILPTTSTPPHTSTSLTTSTVLSITTAAVPTFHTVSLTSESSSTEPASYDLPLPPIITTLSTSNEASTSEALATAPTIEFSNFYPTDETTVEVLRSSTTIPSKNSRSKTLITQPETMTDPPSTTASVFTSLPVVDSNTPETTTASVSTGLPVADSNIPETSTTAAVFTSLPVEKSNIPETSTIKLVSTSLPVAGSNILETSITASVSTSLPVEDSNIPETSTTTSETSTTFISTSLPVADSNIPETLTTVSIPTGLPAADSSIPETTTVAPVSGPTTALLPVKYSPEIGTLANGEVAEKRYSVEDDHEASKVAFEDNDRADNDVDDTTDAAAQKLNSTLSEDNIENIQKDKAASFKENMSDAHDTLGDTVSETLPETDHENIHVLESFSEVDVESKTLKPEDKMVLNNRSSAEEKLPDGEIHPESQIPDNTQVSASPTSADDDLKTGEAPLVTEAPTQWELSSELEESTEEEEVEAEEQRPDGIIEDKINVDDFEVIEILELPPKTNGKKHRKKVLLHSGAKAVDVLYELAEEQAAKKAATTFLPNNSLDNMVPKYQWNISNWSECSVECGGGKQLRSVTCQDLSSNTPVHPQLCILPAPQNVQSCNTVECGEWRVGEWSACSSLCELGERVRSVECVEGERCLSHTRPTEVEACNLGPCVQWVEGPWSLCTKTCGGGYQIRHVKCVEVRTQEAADTCTRETKPKHKMPCQNERCPKNRRGQQRRCRDRLDTKLCKRLKHMCTTKFFRVKCCRTCLTRGE</sequence>
<keyword evidence="2" id="KW-0964">Secreted</keyword>
<feature type="region of interest" description="Disordered" evidence="5">
    <location>
        <begin position="238"/>
        <end position="257"/>
    </location>
</feature>
<dbReference type="PROSITE" id="PS50092">
    <property type="entry name" value="TSP1"/>
    <property type="match status" value="5"/>
</dbReference>
<evidence type="ECO:0000256" key="1">
    <source>
        <dbReference type="ARBA" id="ARBA00004613"/>
    </source>
</evidence>
<keyword evidence="7" id="KW-1185">Reference proteome</keyword>
<dbReference type="Proteomes" id="UP001445076">
    <property type="component" value="Unassembled WGS sequence"/>
</dbReference>
<evidence type="ECO:0000256" key="3">
    <source>
        <dbReference type="ARBA" id="ARBA00022729"/>
    </source>
</evidence>
<dbReference type="GO" id="GO:0006508">
    <property type="term" value="P:proteolysis"/>
    <property type="evidence" value="ECO:0007669"/>
    <property type="project" value="TreeGrafter"/>
</dbReference>
<dbReference type="GO" id="GO:0005576">
    <property type="term" value="C:extracellular region"/>
    <property type="evidence" value="ECO:0007669"/>
    <property type="project" value="UniProtKB-SubCell"/>
</dbReference>
<dbReference type="Pfam" id="PF19030">
    <property type="entry name" value="TSP1_ADAMTS"/>
    <property type="match status" value="5"/>
</dbReference>
<dbReference type="GO" id="GO:0030198">
    <property type="term" value="P:extracellular matrix organization"/>
    <property type="evidence" value="ECO:0007669"/>
    <property type="project" value="TreeGrafter"/>
</dbReference>
<accession>A0AAW0Y3T1</accession>
<dbReference type="PANTHER" id="PTHR13723:SF311">
    <property type="entry name" value="ADAM CYSTEINE-RICH DOMAIN-CONTAINING PROTEIN"/>
    <property type="match status" value="1"/>
</dbReference>
<feature type="compositionally biased region" description="Basic and acidic residues" evidence="5">
    <location>
        <begin position="784"/>
        <end position="796"/>
    </location>
</feature>
<dbReference type="FunFam" id="2.20.100.10:FF:000005">
    <property type="entry name" value="ADAM metallopeptidase with thrombospondin type 1 motif 9"/>
    <property type="match status" value="2"/>
</dbReference>
<evidence type="ECO:0000313" key="7">
    <source>
        <dbReference type="Proteomes" id="UP001445076"/>
    </source>
</evidence>
<protein>
    <submittedName>
        <fullName evidence="6">Uncharacterized protein</fullName>
    </submittedName>
</protein>
<dbReference type="EMBL" id="JARKIK010000008">
    <property type="protein sequence ID" value="KAK8750035.1"/>
    <property type="molecule type" value="Genomic_DNA"/>
</dbReference>